<reference evidence="2 3" key="2">
    <citation type="submission" date="2018-11" db="EMBL/GenBank/DDBJ databases">
        <authorList>
            <consortium name="Pathogen Informatics"/>
        </authorList>
    </citation>
    <scope>NUCLEOTIDE SEQUENCE [LARGE SCALE GENOMIC DNA]</scope>
</reference>
<evidence type="ECO:0000313" key="3">
    <source>
        <dbReference type="Proteomes" id="UP000282613"/>
    </source>
</evidence>
<keyword evidence="3" id="KW-1185">Reference proteome</keyword>
<dbReference type="AlphaFoldDB" id="A0A0R3WC49"/>
<dbReference type="EMBL" id="UYRS01018759">
    <property type="protein sequence ID" value="VDK39881.1"/>
    <property type="molecule type" value="Genomic_DNA"/>
</dbReference>
<dbReference type="OrthoDB" id="6228253at2759"/>
<reference evidence="4" key="1">
    <citation type="submission" date="2017-02" db="UniProtKB">
        <authorList>
            <consortium name="WormBaseParasite"/>
        </authorList>
    </citation>
    <scope>IDENTIFICATION</scope>
</reference>
<accession>A0A0R3WC49</accession>
<dbReference type="STRING" id="60517.A0A0R3WC49"/>
<dbReference type="WBParaSite" id="TASK_0000825701-mRNA-1">
    <property type="protein sequence ID" value="TASK_0000825701-mRNA-1"/>
    <property type="gene ID" value="TASK_0000825701"/>
</dbReference>
<feature type="region of interest" description="Disordered" evidence="1">
    <location>
        <begin position="1"/>
        <end position="22"/>
    </location>
</feature>
<name>A0A0R3WC49_TAEAS</name>
<evidence type="ECO:0000313" key="2">
    <source>
        <dbReference type="EMBL" id="VDK39881.1"/>
    </source>
</evidence>
<dbReference type="Proteomes" id="UP000282613">
    <property type="component" value="Unassembled WGS sequence"/>
</dbReference>
<protein>
    <submittedName>
        <fullName evidence="4">Ufd2P_core domain-containing protein</fullName>
    </submittedName>
</protein>
<evidence type="ECO:0000256" key="1">
    <source>
        <dbReference type="SAM" id="MobiDB-lite"/>
    </source>
</evidence>
<evidence type="ECO:0000313" key="4">
    <source>
        <dbReference type="WBParaSite" id="TASK_0000825701-mRNA-1"/>
    </source>
</evidence>
<proteinExistence type="predicted"/>
<gene>
    <name evidence="2" type="ORF">TASK_LOCUS8258</name>
</gene>
<sequence length="382" mass="43730">MADVEEVVSDASTSPMLGEHSPPVWNGPPPVFNLLEATRSIISIDMLLDQAGLRFEADLLTQNDDGDYCIPLPIAAPMLILREKAEEELQHGHRWSFFHRLTFPIIPRTNPPEILEEFLHFLFQTNSLEACRHQFATVSARILFELLVDLIQRVDSLSLPISYQTARAMYGVDLIKHKYGMRDDVLQQPIPEAAYVNLVTQDIIANDAFKRRIPNILHYLWFQDLQKFFDLQVKFVIQFIVINFMHILRRYCTVGGATTDGLEEGPFMVMDYAQMRADAMEEALRVLGTKLGKYLIRIPFNFYGEVAQELEINAFPDTVISGRFLVNLLLLNQPEVWSPLAELPSFINHDQPNCNFQAENCICESFRARFPQVVESLTTHAT</sequence>
<organism evidence="4">
    <name type="scientific">Taenia asiatica</name>
    <name type="common">Asian tapeworm</name>
    <dbReference type="NCBI Taxonomy" id="60517"/>
    <lineage>
        <taxon>Eukaryota</taxon>
        <taxon>Metazoa</taxon>
        <taxon>Spiralia</taxon>
        <taxon>Lophotrochozoa</taxon>
        <taxon>Platyhelminthes</taxon>
        <taxon>Cestoda</taxon>
        <taxon>Eucestoda</taxon>
        <taxon>Cyclophyllidea</taxon>
        <taxon>Taeniidae</taxon>
        <taxon>Taenia</taxon>
    </lineage>
</organism>